<dbReference type="HAMAP" id="MF_01440">
    <property type="entry name" value="CheD"/>
    <property type="match status" value="1"/>
</dbReference>
<dbReference type="Gene3D" id="3.30.1330.200">
    <property type="match status" value="1"/>
</dbReference>
<protein>
    <recommendedName>
        <fullName evidence="3">Probable chemoreceptor glutamine deamidase CheD</fullName>
        <ecNumber evidence="3">3.5.1.44</ecNumber>
    </recommendedName>
</protein>
<reference evidence="4" key="1">
    <citation type="journal article" date="2014" name="Appl. Environ. Microbiol.">
        <title>Detection and genomic characterization of motility in Lactobacillus curvatus: confirmation of motility in a species outside the Lactobacillus salivarius clade.</title>
        <authorList>
            <person name="Cousin F.J."/>
            <person name="Lynch S.M."/>
            <person name="Harris H.M."/>
            <person name="McCann A."/>
            <person name="Lynch D.B."/>
            <person name="Neville B.A."/>
            <person name="Irisawa T."/>
            <person name="Okada S."/>
            <person name="Endo A."/>
            <person name="O'Toole P.W."/>
        </authorList>
    </citation>
    <scope>NUCLEOTIDE SEQUENCE</scope>
    <source>
        <strain evidence="4">DSM 19972</strain>
    </source>
</reference>
<dbReference type="EMBL" id="KM886868">
    <property type="protein sequence ID" value="AJA34186.1"/>
    <property type="molecule type" value="Genomic_DNA"/>
</dbReference>
<evidence type="ECO:0000256" key="2">
    <source>
        <dbReference type="ARBA" id="ARBA00022801"/>
    </source>
</evidence>
<dbReference type="CDD" id="cd16352">
    <property type="entry name" value="CheD"/>
    <property type="match status" value="1"/>
</dbReference>
<dbReference type="PANTHER" id="PTHR35147:SF1">
    <property type="entry name" value="CHEMORECEPTOR GLUTAMINE DEAMIDASE CHED-RELATED"/>
    <property type="match status" value="1"/>
</dbReference>
<dbReference type="InterPro" id="IPR011324">
    <property type="entry name" value="Cytotoxic_necrot_fac-like_cat"/>
</dbReference>
<dbReference type="Pfam" id="PF03975">
    <property type="entry name" value="CheD"/>
    <property type="match status" value="1"/>
</dbReference>
<comment type="similarity">
    <text evidence="3">Belongs to the CheD family.</text>
</comment>
<keyword evidence="2 3" id="KW-0378">Hydrolase</keyword>
<keyword evidence="1 3" id="KW-0145">Chemotaxis</keyword>
<comment type="catalytic activity">
    <reaction evidence="3">
        <text>L-glutaminyl-[protein] + H2O = L-glutamyl-[protein] + NH4(+)</text>
        <dbReference type="Rhea" id="RHEA:16441"/>
        <dbReference type="Rhea" id="RHEA-COMP:10207"/>
        <dbReference type="Rhea" id="RHEA-COMP:10208"/>
        <dbReference type="ChEBI" id="CHEBI:15377"/>
        <dbReference type="ChEBI" id="CHEBI:28938"/>
        <dbReference type="ChEBI" id="CHEBI:29973"/>
        <dbReference type="ChEBI" id="CHEBI:30011"/>
        <dbReference type="EC" id="3.5.1.44"/>
    </reaction>
</comment>
<dbReference type="InterPro" id="IPR005659">
    <property type="entry name" value="Chemorcpt_Glu_NH3ase_CheD"/>
</dbReference>
<proteinExistence type="inferred from homology"/>
<dbReference type="GO" id="GO:0006935">
    <property type="term" value="P:chemotaxis"/>
    <property type="evidence" value="ECO:0007669"/>
    <property type="project" value="UniProtKB-UniRule"/>
</dbReference>
<evidence type="ECO:0000256" key="1">
    <source>
        <dbReference type="ARBA" id="ARBA00022500"/>
    </source>
</evidence>
<dbReference type="SUPFAM" id="SSF64438">
    <property type="entry name" value="CNF1/YfiH-like putative cysteine hydrolases"/>
    <property type="match status" value="1"/>
</dbReference>
<gene>
    <name evidence="3 4" type="primary">cheD</name>
</gene>
<name>A0A0A7RG16_9LACO</name>
<comment type="function">
    <text evidence="3">Probably deamidates glutamine residues to glutamate on methyl-accepting chemotaxis receptors (MCPs), playing an important role in chemotaxis.</text>
</comment>
<dbReference type="AlphaFoldDB" id="A0A0A7RG16"/>
<organism evidence="4">
    <name type="scientific">Liquorilactobacillus oeni</name>
    <dbReference type="NCBI Taxonomy" id="303241"/>
    <lineage>
        <taxon>Bacteria</taxon>
        <taxon>Bacillati</taxon>
        <taxon>Bacillota</taxon>
        <taxon>Bacilli</taxon>
        <taxon>Lactobacillales</taxon>
        <taxon>Lactobacillaceae</taxon>
        <taxon>Liquorilactobacillus</taxon>
    </lineage>
</organism>
<dbReference type="GO" id="GO:0050568">
    <property type="term" value="F:protein-glutamine glutaminase activity"/>
    <property type="evidence" value="ECO:0007669"/>
    <property type="project" value="UniProtKB-UniRule"/>
</dbReference>
<evidence type="ECO:0000256" key="3">
    <source>
        <dbReference type="HAMAP-Rule" id="MF_01440"/>
    </source>
</evidence>
<evidence type="ECO:0000313" key="4">
    <source>
        <dbReference type="EMBL" id="AJA34186.1"/>
    </source>
</evidence>
<dbReference type="InterPro" id="IPR038592">
    <property type="entry name" value="CheD-like_sf"/>
</dbReference>
<dbReference type="EC" id="3.5.1.44" evidence="3"/>
<dbReference type="PANTHER" id="PTHR35147">
    <property type="entry name" value="CHEMORECEPTOR GLUTAMINE DEAMIDASE CHED-RELATED"/>
    <property type="match status" value="1"/>
</dbReference>
<sequence>MDQNQSEIKVSIAEYKFAKAPSRLITVGLGSCVGTFIYDEQAKIGGLSHIMLPDSRPFVDRGLLNTAKFADLALPEMVAGLRRRVPEANLKAKIAGGANMFNFSTLSENGDVGQRNVRAVEETLSALKIPLIAEHVGGKSGRTMIADLNDFKTMVRVVNCKIVYI</sequence>
<accession>A0A0A7RG16</accession>